<evidence type="ECO:0000256" key="1">
    <source>
        <dbReference type="SAM" id="Phobius"/>
    </source>
</evidence>
<reference evidence="2 3" key="1">
    <citation type="submission" date="2014-03" db="EMBL/GenBank/DDBJ databases">
        <title>Draft genome sequence of the novel thermoacidophilic archaea Acidianus copahuensis ALE1 strain, isolated from Copahue volcanic area in Neuquen Argentina.</title>
        <authorList>
            <person name="Urbieta M.S."/>
            <person name="Rascovan N."/>
            <person name="Castro C."/>
            <person name="Revale S."/>
            <person name="Giaveno M.A."/>
            <person name="Vazquez M.P."/>
            <person name="Donati E.R."/>
        </authorList>
    </citation>
    <scope>NUCLEOTIDE SEQUENCE [LARGE SCALE GENOMIC DNA]</scope>
    <source>
        <strain evidence="2 3">ALE1</strain>
    </source>
</reference>
<gene>
    <name evidence="2" type="ORF">CM19_03800</name>
</gene>
<dbReference type="OrthoDB" id="43581at2157"/>
<keyword evidence="1" id="KW-1133">Transmembrane helix</keyword>
<protein>
    <submittedName>
        <fullName evidence="2">Ethylbenzene dehydrogenase</fullName>
    </submittedName>
</protein>
<keyword evidence="1" id="KW-0812">Transmembrane</keyword>
<keyword evidence="3" id="KW-1185">Reference proteome</keyword>
<dbReference type="Proteomes" id="UP000024332">
    <property type="component" value="Unassembled WGS sequence"/>
</dbReference>
<dbReference type="STRING" id="1160895.CM19_03800"/>
<feature type="transmembrane region" description="Helical" evidence="1">
    <location>
        <begin position="501"/>
        <end position="523"/>
    </location>
</feature>
<keyword evidence="1" id="KW-0472">Membrane</keyword>
<dbReference type="EMBL" id="JFZT01000021">
    <property type="protein sequence ID" value="EZQ10565.1"/>
    <property type="molecule type" value="Genomic_DNA"/>
</dbReference>
<organism evidence="2 3">
    <name type="scientific">Candidatus Acidianus copahuensis</name>
    <dbReference type="NCBI Taxonomy" id="1160895"/>
    <lineage>
        <taxon>Archaea</taxon>
        <taxon>Thermoproteota</taxon>
        <taxon>Thermoprotei</taxon>
        <taxon>Sulfolobales</taxon>
        <taxon>Sulfolobaceae</taxon>
        <taxon>Acidianus</taxon>
    </lineage>
</organism>
<dbReference type="AlphaFoldDB" id="A0A031LS49"/>
<evidence type="ECO:0000313" key="3">
    <source>
        <dbReference type="Proteomes" id="UP000024332"/>
    </source>
</evidence>
<dbReference type="Gene3D" id="2.60.40.1190">
    <property type="match status" value="1"/>
</dbReference>
<proteinExistence type="predicted"/>
<comment type="caution">
    <text evidence="2">The sequence shown here is derived from an EMBL/GenBank/DDBJ whole genome shotgun (WGS) entry which is preliminary data.</text>
</comment>
<evidence type="ECO:0000313" key="2">
    <source>
        <dbReference type="EMBL" id="EZQ10565.1"/>
    </source>
</evidence>
<sequence length="556" mass="61245">MNGYAKLLVIGLVVFLVIVGIGYGLDQVLNAAEVSSSTVTAYYVPNAQLNEGDPGSEMFWQSIPWSTVPLVPTVPVPNGISGHTTTVYVKAAWTYVDGVPYIFILMKAPVVGYESWQACAERIPSGQIWQPFSNAGPVGWWDVNVSFSYSNQSVVNVTYLRPDQVIQYPPGQAMANPVQIIVLNQSGKLVGEVIGATLPNGNPLNNGQPVIIHSLSLNYNGTMITSLSQFLSMGLNDTTWSQSAYNEFYPEDTAGYVSLFYNSTYMYPERFAIMWLLGGVPKDWTQIAYTPHMMPGTSGALSAGEAEIWVLNNNPRANNTADFGYPGPTLFSRTTAPPYYHYPQYKDPLNLGYLKNQGIIADLYSNGSSIYYIGGPPYQGFPYINSKYISTWQFQQFEEGTNTTPINVTALWNPSVVATGFKFYNTPTGPWMKAVFARTFTTFGVSGGQGESHYQIQLKPGNSYWVAFAVFQGGSGESVDFKSISFWWRIYIQPPSGSTSALLPLFIIGNSIAAPAIAISLFVKGYSMENLRSFLIIPKNIIKVITRTRQLKGNHL</sequence>
<accession>A0A031LS49</accession>
<name>A0A031LS49_9CREN</name>
<dbReference type="RefSeq" id="WP_048099067.1">
    <property type="nucleotide sequence ID" value="NZ_JFZT01000021.1"/>
</dbReference>